<dbReference type="STRING" id="909613.UO65_2188"/>
<feature type="compositionally biased region" description="Low complexity" evidence="1">
    <location>
        <begin position="10"/>
        <end position="23"/>
    </location>
</feature>
<feature type="transmembrane region" description="Helical" evidence="2">
    <location>
        <begin position="388"/>
        <end position="404"/>
    </location>
</feature>
<reference evidence="3 4" key="1">
    <citation type="journal article" date="2014" name="Genome Announc.">
        <title>Draft Genome Sequence of the Antitrypanosomally Active Sponge-Associated Bacterium Actinokineospora sp. Strain EG49.</title>
        <authorList>
            <person name="Harjes J."/>
            <person name="Ryu T."/>
            <person name="Abdelmohsen U.R."/>
            <person name="Moitinho-Silva L."/>
            <person name="Horn H."/>
            <person name="Ravasi T."/>
            <person name="Hentschel U."/>
        </authorList>
    </citation>
    <scope>NUCLEOTIDE SEQUENCE [LARGE SCALE GENOMIC DNA]</scope>
    <source>
        <strain evidence="3 4">EG49</strain>
    </source>
</reference>
<name>W7J0P2_9PSEU</name>
<feature type="region of interest" description="Disordered" evidence="1">
    <location>
        <begin position="1"/>
        <end position="38"/>
    </location>
</feature>
<organism evidence="3 4">
    <name type="scientific">Actinokineospora spheciospongiae</name>
    <dbReference type="NCBI Taxonomy" id="909613"/>
    <lineage>
        <taxon>Bacteria</taxon>
        <taxon>Bacillati</taxon>
        <taxon>Actinomycetota</taxon>
        <taxon>Actinomycetes</taxon>
        <taxon>Pseudonocardiales</taxon>
        <taxon>Pseudonocardiaceae</taxon>
        <taxon>Actinokineospora</taxon>
    </lineage>
</organism>
<feature type="transmembrane region" description="Helical" evidence="2">
    <location>
        <begin position="411"/>
        <end position="430"/>
    </location>
</feature>
<evidence type="ECO:0000313" key="3">
    <source>
        <dbReference type="EMBL" id="EWC62501.1"/>
    </source>
</evidence>
<keyword evidence="2" id="KW-0812">Transmembrane</keyword>
<keyword evidence="4" id="KW-1185">Reference proteome</keyword>
<evidence type="ECO:0000256" key="2">
    <source>
        <dbReference type="SAM" id="Phobius"/>
    </source>
</evidence>
<dbReference type="Proteomes" id="UP000019277">
    <property type="component" value="Unassembled WGS sequence"/>
</dbReference>
<dbReference type="EMBL" id="AYXG01000077">
    <property type="protein sequence ID" value="EWC62501.1"/>
    <property type="molecule type" value="Genomic_DNA"/>
</dbReference>
<evidence type="ECO:0000256" key="1">
    <source>
        <dbReference type="SAM" id="MobiDB-lite"/>
    </source>
</evidence>
<sequence>MPGPTPTDPSPAAASAATAAQAPPTQPPTAQPVLTRPWPPPGSWAAEHWVRRSPAASRTVLLLVGAVAAVGASVLPLDRPGVGWTVAALGVATALLTAGGRVRADWRWLLLGAALMTVPTLRAAHWLTALCVLGACVAVALSVTGGRTVRELVFGVVVLWAGAVRALPWASAGLRALRRGGSRVRVLRTVALGLLVLVVFGSLLASADAAFADLFEALIPQLDLAAGVRWVWVFAVLGLVVLGGCYLLDSPAGLPEPASGPAGRRAAVVEWAGPVGVLVLLFTGFVAVQLRVLFGGGEHVLRTTGLTYAEYARGGFWQLLVVTVLTLAVVGIAARVAPRDTAVERGWLRALLGGLVALTLVIVASALVRMWTYQQTYGFTVLRLQVEVVELWLGLVCLLVLVAGARLRAGWLPGAVLVSALLAVFGVGLLDPERFVAERNVARYAETGNLDLVYLSRLSPDAVPALAELPGYQRACVLNGHREALSASYGPAETATGWNLGRARAREVLAGTDPASFPHCRPAR</sequence>
<comment type="caution">
    <text evidence="3">The sequence shown here is derived from an EMBL/GenBank/DDBJ whole genome shotgun (WGS) entry which is preliminary data.</text>
</comment>
<dbReference type="AlphaFoldDB" id="W7J0P2"/>
<feature type="transmembrane region" description="Helical" evidence="2">
    <location>
        <begin position="186"/>
        <end position="207"/>
    </location>
</feature>
<keyword evidence="2" id="KW-0472">Membrane</keyword>
<protein>
    <submittedName>
        <fullName evidence="3">Uncharacterized protein</fullName>
    </submittedName>
</protein>
<dbReference type="InterPro" id="IPR025291">
    <property type="entry name" value="DUF4153"/>
</dbReference>
<dbReference type="RefSeq" id="WP_084175445.1">
    <property type="nucleotide sequence ID" value="NZ_AYXG01000077.1"/>
</dbReference>
<gene>
    <name evidence="3" type="ORF">UO65_2188</name>
</gene>
<keyword evidence="2" id="KW-1133">Transmembrane helix</keyword>
<evidence type="ECO:0000313" key="4">
    <source>
        <dbReference type="Proteomes" id="UP000019277"/>
    </source>
</evidence>
<feature type="transmembrane region" description="Helical" evidence="2">
    <location>
        <begin position="152"/>
        <end position="174"/>
    </location>
</feature>
<proteinExistence type="predicted"/>
<dbReference type="eggNOG" id="COG2205">
    <property type="taxonomic scope" value="Bacteria"/>
</dbReference>
<feature type="transmembrane region" description="Helical" evidence="2">
    <location>
        <begin position="314"/>
        <end position="334"/>
    </location>
</feature>
<feature type="transmembrane region" description="Helical" evidence="2">
    <location>
        <begin position="83"/>
        <end position="102"/>
    </location>
</feature>
<accession>W7J0P2</accession>
<dbReference type="Pfam" id="PF13687">
    <property type="entry name" value="DUF4153"/>
    <property type="match status" value="1"/>
</dbReference>
<dbReference type="OrthoDB" id="9767931at2"/>
<feature type="transmembrane region" description="Helical" evidence="2">
    <location>
        <begin position="227"/>
        <end position="248"/>
    </location>
</feature>
<feature type="transmembrane region" description="Helical" evidence="2">
    <location>
        <begin position="268"/>
        <end position="294"/>
    </location>
</feature>
<feature type="transmembrane region" description="Helical" evidence="2">
    <location>
        <begin position="123"/>
        <end position="146"/>
    </location>
</feature>
<feature type="transmembrane region" description="Helical" evidence="2">
    <location>
        <begin position="346"/>
        <end position="368"/>
    </location>
</feature>
<dbReference type="PATRIC" id="fig|909613.9.peg.2196"/>
<feature type="transmembrane region" description="Helical" evidence="2">
    <location>
        <begin position="60"/>
        <end position="77"/>
    </location>
</feature>